<evidence type="ECO:0000313" key="10">
    <source>
        <dbReference type="EMBL" id="MEX5285416.1"/>
    </source>
</evidence>
<dbReference type="EMBL" id="JARVLH010000004">
    <property type="protein sequence ID" value="MEX5285416.1"/>
    <property type="molecule type" value="Genomic_DNA"/>
</dbReference>
<dbReference type="Gene3D" id="3.30.565.10">
    <property type="entry name" value="Histidine kinase-like ATPase, C-terminal domain"/>
    <property type="match status" value="1"/>
</dbReference>
<dbReference type="EC" id="2.7.13.3" evidence="2"/>
<evidence type="ECO:0000256" key="4">
    <source>
        <dbReference type="ARBA" id="ARBA00022679"/>
    </source>
</evidence>
<keyword evidence="7" id="KW-0067">ATP-binding</keyword>
<feature type="domain" description="Histidine kinase/HSP90-like ATPase" evidence="8">
    <location>
        <begin position="378"/>
        <end position="492"/>
    </location>
</feature>
<dbReference type="InterPro" id="IPR038424">
    <property type="entry name" value="H_kinase_PdtaS_GAF_sf"/>
</dbReference>
<proteinExistence type="predicted"/>
<protein>
    <recommendedName>
        <fullName evidence="2">histidine kinase</fullName>
        <ecNumber evidence="2">2.7.13.3</ecNumber>
    </recommendedName>
</protein>
<keyword evidence="5" id="KW-0547">Nucleotide-binding</keyword>
<organism evidence="10 11">
    <name type="scientific">Selenomonas sputigena</name>
    <dbReference type="NCBI Taxonomy" id="69823"/>
    <lineage>
        <taxon>Bacteria</taxon>
        <taxon>Bacillati</taxon>
        <taxon>Bacillota</taxon>
        <taxon>Negativicutes</taxon>
        <taxon>Selenomonadales</taxon>
        <taxon>Selenomonadaceae</taxon>
        <taxon>Selenomonas</taxon>
    </lineage>
</organism>
<dbReference type="SUPFAM" id="SSF55874">
    <property type="entry name" value="ATPase domain of HSP90 chaperone/DNA topoisomerase II/histidine kinase"/>
    <property type="match status" value="1"/>
</dbReference>
<dbReference type="PANTHER" id="PTHR41523:SF8">
    <property type="entry name" value="ETHYLENE RESPONSE SENSOR PROTEIN"/>
    <property type="match status" value="1"/>
</dbReference>
<sequence length="493" mass="52858">MKDAYTAAKLAATAREHSPLTAMQAELLRRVGRALPFCADILGAQLTLYLPALEKGRFFIAASLLPQTAAFPNAAEFPRAGTSVACAEEPLVRAALQKGGLQRGRREIGFGESLEMFAFAVTDGAAAVAAVALVIDSEGRTETALVHLIETAQDVVRQAKKAQTEGFFPPLAPGTAILIADRFNRIVFANAAALHLYRVLGVGSLVGVQLFDRRLCAQITRESVRAGEPQEKELEAGGRTLLVRDVTLTEGGAQLRRIRLLQDVTELREKERELRVQSAVIQEIHHRVKNNLQTIASLLRMQARRSASDEVRAALQESVGRILAMAGAHEFLSKSAVQEVDVHATAKRVLAFLAANMLPAGFSLNREIQGAGLILPASRAANLALVMNEIFSNSLTHGFAGRERGRIGLRTSAAERCARLVFFDDGCGLPTDFSLEKSRTLGLAIVRTIVEGELGGIVRIRGGQAEGAADDAAMAGLPPQGTQIALDIPWEGA</sequence>
<feature type="domain" description="Signal transduction histidine kinase HWE region" evidence="9">
    <location>
        <begin position="283"/>
        <end position="359"/>
    </location>
</feature>
<keyword evidence="4" id="KW-0808">Transferase</keyword>
<dbReference type="InterPro" id="IPR003594">
    <property type="entry name" value="HATPase_dom"/>
</dbReference>
<evidence type="ECO:0000259" key="8">
    <source>
        <dbReference type="SMART" id="SM00387"/>
    </source>
</evidence>
<dbReference type="Pfam" id="PF07568">
    <property type="entry name" value="HisKA_2"/>
    <property type="match status" value="1"/>
</dbReference>
<evidence type="ECO:0000256" key="7">
    <source>
        <dbReference type="ARBA" id="ARBA00022840"/>
    </source>
</evidence>
<keyword evidence="11" id="KW-1185">Reference proteome</keyword>
<dbReference type="SMART" id="SM00911">
    <property type="entry name" value="HWE_HK"/>
    <property type="match status" value="1"/>
</dbReference>
<dbReference type="Gene3D" id="3.30.450.20">
    <property type="entry name" value="PAS domain"/>
    <property type="match status" value="1"/>
</dbReference>
<dbReference type="Pfam" id="PF02518">
    <property type="entry name" value="HATPase_c"/>
    <property type="match status" value="1"/>
</dbReference>
<evidence type="ECO:0000256" key="1">
    <source>
        <dbReference type="ARBA" id="ARBA00000085"/>
    </source>
</evidence>
<dbReference type="RefSeq" id="WP_368847152.1">
    <property type="nucleotide sequence ID" value="NZ_CP194411.1"/>
</dbReference>
<dbReference type="InterPro" id="IPR011495">
    <property type="entry name" value="Sig_transdc_His_kin_sub2_dim/P"/>
</dbReference>
<dbReference type="InterPro" id="IPR036890">
    <property type="entry name" value="HATPase_C_sf"/>
</dbReference>
<dbReference type="SMART" id="SM00387">
    <property type="entry name" value="HATPase_c"/>
    <property type="match status" value="1"/>
</dbReference>
<keyword evidence="3" id="KW-0597">Phosphoprotein</keyword>
<evidence type="ECO:0000256" key="3">
    <source>
        <dbReference type="ARBA" id="ARBA00022553"/>
    </source>
</evidence>
<name>A0ABV3X5F3_9FIRM</name>
<evidence type="ECO:0000256" key="6">
    <source>
        <dbReference type="ARBA" id="ARBA00022777"/>
    </source>
</evidence>
<evidence type="ECO:0000256" key="2">
    <source>
        <dbReference type="ARBA" id="ARBA00012438"/>
    </source>
</evidence>
<evidence type="ECO:0000259" key="9">
    <source>
        <dbReference type="SMART" id="SM00911"/>
    </source>
</evidence>
<dbReference type="InterPro" id="IPR011102">
    <property type="entry name" value="Sig_transdc_His_kinase_HWE"/>
</dbReference>
<dbReference type="Gene3D" id="3.30.450.280">
    <property type="entry name" value="GAF domain"/>
    <property type="match status" value="1"/>
</dbReference>
<accession>A0ABV3X5F3</accession>
<dbReference type="Proteomes" id="UP001559623">
    <property type="component" value="Unassembled WGS sequence"/>
</dbReference>
<comment type="catalytic activity">
    <reaction evidence="1">
        <text>ATP + protein L-histidine = ADP + protein N-phospho-L-histidine.</text>
        <dbReference type="EC" id="2.7.13.3"/>
    </reaction>
</comment>
<keyword evidence="6 10" id="KW-0418">Kinase</keyword>
<gene>
    <name evidence="10" type="ORF">QCO44_07170</name>
</gene>
<evidence type="ECO:0000313" key="11">
    <source>
        <dbReference type="Proteomes" id="UP001559623"/>
    </source>
</evidence>
<reference evidence="10 11" key="1">
    <citation type="submission" date="2023-04" db="EMBL/GenBank/DDBJ databases">
        <title>Genome Sequence of Selenomonas sputigena ATCC 33150.</title>
        <authorList>
            <person name="Miller D.P."/>
            <person name="Anvari S."/>
            <person name="Polson S.W."/>
            <person name="Macdonald M."/>
            <person name="Mcdowell J.V."/>
        </authorList>
    </citation>
    <scope>NUCLEOTIDE SEQUENCE [LARGE SCALE GENOMIC DNA]</scope>
    <source>
        <strain evidence="10 11">ATCC 33150</strain>
    </source>
</reference>
<comment type="caution">
    <text evidence="10">The sequence shown here is derived from an EMBL/GenBank/DDBJ whole genome shotgun (WGS) entry which is preliminary data.</text>
</comment>
<dbReference type="GO" id="GO:0016301">
    <property type="term" value="F:kinase activity"/>
    <property type="evidence" value="ECO:0007669"/>
    <property type="project" value="UniProtKB-KW"/>
</dbReference>
<evidence type="ECO:0000256" key="5">
    <source>
        <dbReference type="ARBA" id="ARBA00022741"/>
    </source>
</evidence>
<dbReference type="PANTHER" id="PTHR41523">
    <property type="entry name" value="TWO-COMPONENT SYSTEM SENSOR PROTEIN"/>
    <property type="match status" value="1"/>
</dbReference>